<dbReference type="EMBL" id="BSXW01000013">
    <property type="protein sequence ID" value="GMF09610.1"/>
    <property type="molecule type" value="Genomic_DNA"/>
</dbReference>
<dbReference type="AlphaFoldDB" id="A0A9W6TC84"/>
<dbReference type="Pfam" id="PF17919">
    <property type="entry name" value="RT_RNaseH_2"/>
    <property type="match status" value="1"/>
</dbReference>
<reference evidence="3" key="1">
    <citation type="submission" date="2023-04" db="EMBL/GenBank/DDBJ databases">
        <title>Phytophthora lilii NBRC 32176.</title>
        <authorList>
            <person name="Ichikawa N."/>
            <person name="Sato H."/>
            <person name="Tonouchi N."/>
        </authorList>
    </citation>
    <scope>NUCLEOTIDE SEQUENCE</scope>
    <source>
        <strain evidence="3">NBRC 32176</strain>
    </source>
</reference>
<dbReference type="InterPro" id="IPR051320">
    <property type="entry name" value="Viral_Replic_Matur_Polypro"/>
</dbReference>
<evidence type="ECO:0000259" key="2">
    <source>
        <dbReference type="Pfam" id="PF17919"/>
    </source>
</evidence>
<proteinExistence type="predicted"/>
<keyword evidence="4" id="KW-1185">Reference proteome</keyword>
<accession>A0A9W6TC84</accession>
<dbReference type="InterPro" id="IPR043128">
    <property type="entry name" value="Rev_trsase/Diguanyl_cyclase"/>
</dbReference>
<keyword evidence="1" id="KW-1133">Transmembrane helix</keyword>
<keyword evidence="1" id="KW-0472">Membrane</keyword>
<dbReference type="PANTHER" id="PTHR33064">
    <property type="entry name" value="POL PROTEIN"/>
    <property type="match status" value="1"/>
</dbReference>
<dbReference type="SUPFAM" id="SSF56672">
    <property type="entry name" value="DNA/RNA polymerases"/>
    <property type="match status" value="1"/>
</dbReference>
<dbReference type="InterPro" id="IPR041577">
    <property type="entry name" value="RT_RNaseH_2"/>
</dbReference>
<evidence type="ECO:0000313" key="3">
    <source>
        <dbReference type="EMBL" id="GMF09610.1"/>
    </source>
</evidence>
<dbReference type="OrthoDB" id="121379at2759"/>
<protein>
    <submittedName>
        <fullName evidence="3">Unnamed protein product</fullName>
    </submittedName>
</protein>
<gene>
    <name evidence="3" type="ORF">Plil01_000050000</name>
</gene>
<feature type="transmembrane region" description="Helical" evidence="1">
    <location>
        <begin position="199"/>
        <end position="219"/>
    </location>
</feature>
<evidence type="ECO:0000256" key="1">
    <source>
        <dbReference type="SAM" id="Phobius"/>
    </source>
</evidence>
<organism evidence="3 4">
    <name type="scientific">Phytophthora lilii</name>
    <dbReference type="NCBI Taxonomy" id="2077276"/>
    <lineage>
        <taxon>Eukaryota</taxon>
        <taxon>Sar</taxon>
        <taxon>Stramenopiles</taxon>
        <taxon>Oomycota</taxon>
        <taxon>Peronosporomycetes</taxon>
        <taxon>Peronosporales</taxon>
        <taxon>Peronosporaceae</taxon>
        <taxon>Phytophthora</taxon>
    </lineage>
</organism>
<evidence type="ECO:0000313" key="4">
    <source>
        <dbReference type="Proteomes" id="UP001165083"/>
    </source>
</evidence>
<dbReference type="InterPro" id="IPR043502">
    <property type="entry name" value="DNA/RNA_pol_sf"/>
</dbReference>
<comment type="caution">
    <text evidence="3">The sequence shown here is derived from an EMBL/GenBank/DDBJ whole genome shotgun (WGS) entry which is preliminary data.</text>
</comment>
<keyword evidence="1" id="KW-0812">Transmembrane</keyword>
<dbReference type="PANTHER" id="PTHR33064:SF37">
    <property type="entry name" value="RIBONUCLEASE H"/>
    <property type="match status" value="1"/>
</dbReference>
<dbReference type="Proteomes" id="UP001165083">
    <property type="component" value="Unassembled WGS sequence"/>
</dbReference>
<sequence>MQVLSPRSVVVQTSGVGGGVHHDPARISALSNLPAPTTGQELQQFVCALNWMRSSLPAFNKLIGPLVKMMEKVYERAGGRKKTQVRKVTFSDVGWGEAEVASLENCKQSLQNALQIAHPGPEKLLSVFTDASDEHWGAAITQIPRDQAARPLSKQEHQPLMMLSGLFSGAAKRWTIVEKEAYAIVETCRRADFSFIDSMALLFLLITGICVSSLILTVFQTRCPSIRRTNSTVVTLANGLSV</sequence>
<name>A0A9W6TC84_9STRA</name>
<dbReference type="Gene3D" id="3.30.70.270">
    <property type="match status" value="1"/>
</dbReference>
<feature type="domain" description="Reverse transcriptase/retrotransposon-derived protein RNase H-like" evidence="2">
    <location>
        <begin position="95"/>
        <end position="190"/>
    </location>
</feature>